<sequence>MLEFGPGEKDKRTAETIRAAILSNEFLRQLDSEEIGQMIDRMRPVQMEVGTQIVRQGELSSELFVLEEGRVQVTKDRRFVRIMEGPCVFGELAILYHCERTATVIALSHCRLWALHRTAFHTVMVHNAKSRQEQSFNHLKRSPKLPTHFGCRQLSTLLGEGQLLALAGQVREEFWQLRTEVERTQIRGRIYVITKGRITVRRRPSNDSPPELSVLTVGDAIGLGRFVREDGNGHNGLL</sequence>
<comment type="similarity">
    <text evidence="1">Belongs to the cAMP-dependent kinase regulatory chain family.</text>
</comment>
<keyword evidence="2" id="KW-0116">cAMP-binding</keyword>
<dbReference type="InterPro" id="IPR050503">
    <property type="entry name" value="cAMP-dep_PK_reg_su-like"/>
</dbReference>
<dbReference type="PANTHER" id="PTHR11635">
    <property type="entry name" value="CAMP-DEPENDENT PROTEIN KINASE REGULATORY CHAIN"/>
    <property type="match status" value="1"/>
</dbReference>
<dbReference type="PROSITE" id="PS50042">
    <property type="entry name" value="CNMP_BINDING_3"/>
    <property type="match status" value="1"/>
</dbReference>
<evidence type="ECO:0000256" key="2">
    <source>
        <dbReference type="ARBA" id="ARBA00022566"/>
    </source>
</evidence>
<dbReference type="GO" id="GO:0005952">
    <property type="term" value="C:cAMP-dependent protein kinase complex"/>
    <property type="evidence" value="ECO:0007669"/>
    <property type="project" value="InterPro"/>
</dbReference>
<evidence type="ECO:0000259" key="4">
    <source>
        <dbReference type="PROSITE" id="PS50042"/>
    </source>
</evidence>
<evidence type="ECO:0000313" key="5">
    <source>
        <dbReference type="Proteomes" id="UP000050741"/>
    </source>
</evidence>
<dbReference type="SMART" id="SM00100">
    <property type="entry name" value="cNMP"/>
    <property type="match status" value="1"/>
</dbReference>
<dbReference type="GO" id="GO:0005829">
    <property type="term" value="C:cytosol"/>
    <property type="evidence" value="ECO:0007669"/>
    <property type="project" value="TreeGrafter"/>
</dbReference>
<protein>
    <submittedName>
        <fullName evidence="6">Cyclic nucleotide-binding domain-containing protein</fullName>
    </submittedName>
</protein>
<dbReference type="Pfam" id="PF00027">
    <property type="entry name" value="cNMP_binding"/>
    <property type="match status" value="1"/>
</dbReference>
<dbReference type="SUPFAM" id="SSF51206">
    <property type="entry name" value="cAMP-binding domain-like"/>
    <property type="match status" value="1"/>
</dbReference>
<dbReference type="GO" id="GO:0034236">
    <property type="term" value="F:protein kinase A catalytic subunit binding"/>
    <property type="evidence" value="ECO:0007669"/>
    <property type="project" value="TreeGrafter"/>
</dbReference>
<organism evidence="5 6">
    <name type="scientific">Globodera pallida</name>
    <name type="common">Potato cyst nematode worm</name>
    <name type="synonym">Heterodera pallida</name>
    <dbReference type="NCBI Taxonomy" id="36090"/>
    <lineage>
        <taxon>Eukaryota</taxon>
        <taxon>Metazoa</taxon>
        <taxon>Ecdysozoa</taxon>
        <taxon>Nematoda</taxon>
        <taxon>Chromadorea</taxon>
        <taxon>Rhabditida</taxon>
        <taxon>Tylenchina</taxon>
        <taxon>Tylenchomorpha</taxon>
        <taxon>Tylenchoidea</taxon>
        <taxon>Heteroderidae</taxon>
        <taxon>Heteroderinae</taxon>
        <taxon>Globodera</taxon>
    </lineage>
</organism>
<dbReference type="GO" id="GO:0030552">
    <property type="term" value="F:cAMP binding"/>
    <property type="evidence" value="ECO:0007669"/>
    <property type="project" value="UniProtKB-KW"/>
</dbReference>
<dbReference type="InterPro" id="IPR018490">
    <property type="entry name" value="cNMP-bd_dom_sf"/>
</dbReference>
<dbReference type="CDD" id="cd00038">
    <property type="entry name" value="CAP_ED"/>
    <property type="match status" value="1"/>
</dbReference>
<proteinExistence type="inferred from homology"/>
<dbReference type="InterPro" id="IPR000595">
    <property type="entry name" value="cNMP-bd_dom"/>
</dbReference>
<dbReference type="Gene3D" id="2.60.120.10">
    <property type="entry name" value="Jelly Rolls"/>
    <property type="match status" value="1"/>
</dbReference>
<keyword evidence="5" id="KW-1185">Reference proteome</keyword>
<dbReference type="InterPro" id="IPR018488">
    <property type="entry name" value="cNMP-bd_CS"/>
</dbReference>
<feature type="domain" description="Cyclic nucleotide-binding" evidence="4">
    <location>
        <begin position="26"/>
        <end position="141"/>
    </location>
</feature>
<dbReference type="PANTHER" id="PTHR11635:SF152">
    <property type="entry name" value="CAMP-DEPENDENT PROTEIN KINASE TYPE I REGULATORY SUBUNIT-RELATED"/>
    <property type="match status" value="1"/>
</dbReference>
<accession>A0A183CDR6</accession>
<name>A0A183CDR6_GLOPA</name>
<dbReference type="Proteomes" id="UP000050741">
    <property type="component" value="Unassembled WGS sequence"/>
</dbReference>
<evidence type="ECO:0000256" key="1">
    <source>
        <dbReference type="ARBA" id="ARBA00005753"/>
    </source>
</evidence>
<reference evidence="5" key="1">
    <citation type="submission" date="2013-12" db="EMBL/GenBank/DDBJ databases">
        <authorList>
            <person name="Aslett M."/>
        </authorList>
    </citation>
    <scope>NUCLEOTIDE SEQUENCE [LARGE SCALE GENOMIC DNA]</scope>
    <source>
        <strain evidence="5">Lindley</strain>
    </source>
</reference>
<evidence type="ECO:0000256" key="3">
    <source>
        <dbReference type="ARBA" id="ARBA00023149"/>
    </source>
</evidence>
<dbReference type="GO" id="GO:0004862">
    <property type="term" value="F:cAMP-dependent protein kinase inhibitor activity"/>
    <property type="evidence" value="ECO:0007669"/>
    <property type="project" value="TreeGrafter"/>
</dbReference>
<dbReference type="AlphaFoldDB" id="A0A183CDR6"/>
<keyword evidence="3" id="KW-0114">cAMP</keyword>
<reference evidence="5" key="2">
    <citation type="submission" date="2014-05" db="EMBL/GenBank/DDBJ databases">
        <title>The genome and life-stage specific transcriptomes of Globodera pallida elucidate key aspects of plant parasitism by a cyst nematode.</title>
        <authorList>
            <person name="Cotton J.A."/>
            <person name="Lilley C.J."/>
            <person name="Jones L.M."/>
            <person name="Kikuchi T."/>
            <person name="Reid A.J."/>
            <person name="Thorpe P."/>
            <person name="Tsai I.J."/>
            <person name="Beasley H."/>
            <person name="Blok V."/>
            <person name="Cock P.J.A."/>
            <person name="Van den Akker S.E."/>
            <person name="Holroyd N."/>
            <person name="Hunt M."/>
            <person name="Mantelin S."/>
            <person name="Naghra H."/>
            <person name="Pain A."/>
            <person name="Palomares-Rius J.E."/>
            <person name="Zarowiecki M."/>
            <person name="Berriman M."/>
            <person name="Jones J.T."/>
            <person name="Urwin P.E."/>
        </authorList>
    </citation>
    <scope>NUCLEOTIDE SEQUENCE [LARGE SCALE GENOMIC DNA]</scope>
    <source>
        <strain evidence="5">Lindley</strain>
    </source>
</reference>
<dbReference type="WBParaSite" id="GPLIN_001102000">
    <property type="protein sequence ID" value="GPLIN_001102000"/>
    <property type="gene ID" value="GPLIN_001102000"/>
</dbReference>
<evidence type="ECO:0000313" key="6">
    <source>
        <dbReference type="WBParaSite" id="GPLIN_001102000"/>
    </source>
</evidence>
<keyword evidence="2" id="KW-0547">Nucleotide-binding</keyword>
<dbReference type="PROSITE" id="PS00889">
    <property type="entry name" value="CNMP_BINDING_2"/>
    <property type="match status" value="1"/>
</dbReference>
<dbReference type="InterPro" id="IPR014710">
    <property type="entry name" value="RmlC-like_jellyroll"/>
</dbReference>
<reference evidence="6" key="3">
    <citation type="submission" date="2016-06" db="UniProtKB">
        <authorList>
            <consortium name="WormBaseParasite"/>
        </authorList>
    </citation>
    <scope>IDENTIFICATION</scope>
</reference>